<accession>A0A8S9Y6X6</accession>
<evidence type="ECO:0000313" key="1">
    <source>
        <dbReference type="EMBL" id="KAF6216056.1"/>
    </source>
</evidence>
<proteinExistence type="predicted"/>
<dbReference type="Proteomes" id="UP000466442">
    <property type="component" value="Linkage Group LG1"/>
</dbReference>
<gene>
    <name evidence="1" type="ORF">GE061_000394</name>
</gene>
<protein>
    <submittedName>
        <fullName evidence="1">Uncharacterized protein</fullName>
    </submittedName>
</protein>
<evidence type="ECO:0000313" key="2">
    <source>
        <dbReference type="Proteomes" id="UP000466442"/>
    </source>
</evidence>
<organism evidence="1 2">
    <name type="scientific">Apolygus lucorum</name>
    <name type="common">Small green plant bug</name>
    <name type="synonym">Lygocoris lucorum</name>
    <dbReference type="NCBI Taxonomy" id="248454"/>
    <lineage>
        <taxon>Eukaryota</taxon>
        <taxon>Metazoa</taxon>
        <taxon>Ecdysozoa</taxon>
        <taxon>Arthropoda</taxon>
        <taxon>Hexapoda</taxon>
        <taxon>Insecta</taxon>
        <taxon>Pterygota</taxon>
        <taxon>Neoptera</taxon>
        <taxon>Paraneoptera</taxon>
        <taxon>Hemiptera</taxon>
        <taxon>Heteroptera</taxon>
        <taxon>Panheteroptera</taxon>
        <taxon>Cimicomorpha</taxon>
        <taxon>Miridae</taxon>
        <taxon>Mirini</taxon>
        <taxon>Apolygus</taxon>
    </lineage>
</organism>
<reference evidence="1" key="1">
    <citation type="journal article" date="2021" name="Mol. Ecol. Resour.">
        <title>Apolygus lucorum genome provides insights into omnivorousness and mesophyll feeding.</title>
        <authorList>
            <person name="Liu Y."/>
            <person name="Liu H."/>
            <person name="Wang H."/>
            <person name="Huang T."/>
            <person name="Liu B."/>
            <person name="Yang B."/>
            <person name="Yin L."/>
            <person name="Li B."/>
            <person name="Zhang Y."/>
            <person name="Zhang S."/>
            <person name="Jiang F."/>
            <person name="Zhang X."/>
            <person name="Ren Y."/>
            <person name="Wang B."/>
            <person name="Wang S."/>
            <person name="Lu Y."/>
            <person name="Wu K."/>
            <person name="Fan W."/>
            <person name="Wang G."/>
        </authorList>
    </citation>
    <scope>NUCLEOTIDE SEQUENCE</scope>
    <source>
        <strain evidence="1">12Hb</strain>
    </source>
</reference>
<sequence length="76" mass="9014">MFARRDFAISRCVYTSRNFLARLMGEALARDYTTKQTVKQTREARRQRQRSLGSEFLIRIETLNQLKCLIIVTIRC</sequence>
<dbReference type="AlphaFoldDB" id="A0A8S9Y6X6"/>
<keyword evidence="2" id="KW-1185">Reference proteome</keyword>
<name>A0A8S9Y6X6_APOLU</name>
<comment type="caution">
    <text evidence="1">The sequence shown here is derived from an EMBL/GenBank/DDBJ whole genome shotgun (WGS) entry which is preliminary data.</text>
</comment>
<dbReference type="EMBL" id="WIXP02000001">
    <property type="protein sequence ID" value="KAF6216056.1"/>
    <property type="molecule type" value="Genomic_DNA"/>
</dbReference>